<dbReference type="EMBL" id="PQAP01000001">
    <property type="protein sequence ID" value="PWB76450.1"/>
    <property type="molecule type" value="Genomic_DNA"/>
</dbReference>
<feature type="transmembrane region" description="Helical" evidence="5">
    <location>
        <begin position="50"/>
        <end position="73"/>
    </location>
</feature>
<feature type="transmembrane region" description="Helical" evidence="5">
    <location>
        <begin position="121"/>
        <end position="138"/>
    </location>
</feature>
<evidence type="ECO:0000256" key="5">
    <source>
        <dbReference type="SAM" id="Phobius"/>
    </source>
</evidence>
<protein>
    <submittedName>
        <fullName evidence="7">DoxX family protein</fullName>
    </submittedName>
</protein>
<dbReference type="Pfam" id="PF07291">
    <property type="entry name" value="MauE"/>
    <property type="match status" value="1"/>
</dbReference>
<dbReference type="GO" id="GO:0030416">
    <property type="term" value="P:methylamine metabolic process"/>
    <property type="evidence" value="ECO:0007669"/>
    <property type="project" value="InterPro"/>
</dbReference>
<evidence type="ECO:0000313" key="8">
    <source>
        <dbReference type="Proteomes" id="UP000250918"/>
    </source>
</evidence>
<dbReference type="UniPathway" id="UPA00895"/>
<evidence type="ECO:0000256" key="4">
    <source>
        <dbReference type="ARBA" id="ARBA00023136"/>
    </source>
</evidence>
<evidence type="ECO:0000256" key="3">
    <source>
        <dbReference type="ARBA" id="ARBA00022989"/>
    </source>
</evidence>
<evidence type="ECO:0000259" key="6">
    <source>
        <dbReference type="Pfam" id="PF07291"/>
    </source>
</evidence>
<organism evidence="7 8">
    <name type="scientific">candidate division GN15 bacterium</name>
    <dbReference type="NCBI Taxonomy" id="2072418"/>
    <lineage>
        <taxon>Bacteria</taxon>
        <taxon>candidate division GN15</taxon>
    </lineage>
</organism>
<gene>
    <name evidence="7" type="ORF">C3F09_00330</name>
</gene>
<keyword evidence="4 5" id="KW-0472">Membrane</keyword>
<keyword evidence="3 5" id="KW-1133">Transmembrane helix</keyword>
<evidence type="ECO:0000256" key="1">
    <source>
        <dbReference type="ARBA" id="ARBA00004141"/>
    </source>
</evidence>
<feature type="transmembrane region" description="Helical" evidence="5">
    <location>
        <begin position="80"/>
        <end position="101"/>
    </location>
</feature>
<dbReference type="InterPro" id="IPR009908">
    <property type="entry name" value="Methylamine_util_MauE"/>
</dbReference>
<proteinExistence type="predicted"/>
<dbReference type="Proteomes" id="UP000250918">
    <property type="component" value="Unassembled WGS sequence"/>
</dbReference>
<reference evidence="7 8" key="1">
    <citation type="journal article" date="2018" name="ISME J.">
        <title>A methanotrophic archaeon couples anaerobic oxidation of methane to Fe(III) reduction.</title>
        <authorList>
            <person name="Cai C."/>
            <person name="Leu A.O."/>
            <person name="Xie G.J."/>
            <person name="Guo J."/>
            <person name="Feng Y."/>
            <person name="Zhao J.X."/>
            <person name="Tyson G.W."/>
            <person name="Yuan Z."/>
            <person name="Hu S."/>
        </authorList>
    </citation>
    <scope>NUCLEOTIDE SEQUENCE [LARGE SCALE GENOMIC DNA]</scope>
    <source>
        <strain evidence="7">FeB_12</strain>
    </source>
</reference>
<feature type="domain" description="Methylamine utilisation protein MauE" evidence="6">
    <location>
        <begin position="8"/>
        <end position="136"/>
    </location>
</feature>
<comment type="subcellular location">
    <subcellularLocation>
        <location evidence="1">Membrane</location>
        <topology evidence="1">Multi-pass membrane protein</topology>
    </subcellularLocation>
</comment>
<dbReference type="AlphaFoldDB" id="A0A855XCN9"/>
<evidence type="ECO:0000256" key="2">
    <source>
        <dbReference type="ARBA" id="ARBA00022692"/>
    </source>
</evidence>
<feature type="transmembrane region" description="Helical" evidence="5">
    <location>
        <begin position="12"/>
        <end position="30"/>
    </location>
</feature>
<accession>A0A855XCN9</accession>
<comment type="caution">
    <text evidence="7">The sequence shown here is derived from an EMBL/GenBank/DDBJ whole genome shotgun (WGS) entry which is preliminary data.</text>
</comment>
<evidence type="ECO:0000313" key="7">
    <source>
        <dbReference type="EMBL" id="PWB76450.1"/>
    </source>
</evidence>
<name>A0A855XCN9_9BACT</name>
<keyword evidence="2 5" id="KW-0812">Transmembrane</keyword>
<sequence>MRKLIDNDYLTLLSRLLVGGMFIYAAFYKIVDPAAFAKSIWFYHLVPGKFINLMALVLPWLEVTCGIAVIIGFWHRGAKLWANIMLIVFIAALGSTIVRGISIDCGCFRAAKSATHSAWNSLWFDVVALVFALQLLISRSTRWMLSAR</sequence>
<dbReference type="GO" id="GO:0016020">
    <property type="term" value="C:membrane"/>
    <property type="evidence" value="ECO:0007669"/>
    <property type="project" value="UniProtKB-SubCell"/>
</dbReference>